<dbReference type="Proteomes" id="UP000886501">
    <property type="component" value="Unassembled WGS sequence"/>
</dbReference>
<dbReference type="EMBL" id="MU118119">
    <property type="protein sequence ID" value="KAF9644791.1"/>
    <property type="molecule type" value="Genomic_DNA"/>
</dbReference>
<name>A0ACB6Z6L9_THEGA</name>
<reference evidence="1" key="2">
    <citation type="journal article" date="2020" name="Nat. Commun.">
        <title>Large-scale genome sequencing of mycorrhizal fungi provides insights into the early evolution of symbiotic traits.</title>
        <authorList>
            <person name="Miyauchi S."/>
            <person name="Kiss E."/>
            <person name="Kuo A."/>
            <person name="Drula E."/>
            <person name="Kohler A."/>
            <person name="Sanchez-Garcia M."/>
            <person name="Morin E."/>
            <person name="Andreopoulos B."/>
            <person name="Barry K.W."/>
            <person name="Bonito G."/>
            <person name="Buee M."/>
            <person name="Carver A."/>
            <person name="Chen C."/>
            <person name="Cichocki N."/>
            <person name="Clum A."/>
            <person name="Culley D."/>
            <person name="Crous P.W."/>
            <person name="Fauchery L."/>
            <person name="Girlanda M."/>
            <person name="Hayes R.D."/>
            <person name="Keri Z."/>
            <person name="LaButti K."/>
            <person name="Lipzen A."/>
            <person name="Lombard V."/>
            <person name="Magnuson J."/>
            <person name="Maillard F."/>
            <person name="Murat C."/>
            <person name="Nolan M."/>
            <person name="Ohm R.A."/>
            <person name="Pangilinan J."/>
            <person name="Pereira M.F."/>
            <person name="Perotto S."/>
            <person name="Peter M."/>
            <person name="Pfister S."/>
            <person name="Riley R."/>
            <person name="Sitrit Y."/>
            <person name="Stielow J.B."/>
            <person name="Szollosi G."/>
            <person name="Zifcakova L."/>
            <person name="Stursova M."/>
            <person name="Spatafora J.W."/>
            <person name="Tedersoo L."/>
            <person name="Vaario L.M."/>
            <person name="Yamada A."/>
            <person name="Yan M."/>
            <person name="Wang P."/>
            <person name="Xu J."/>
            <person name="Bruns T."/>
            <person name="Baldrian P."/>
            <person name="Vilgalys R."/>
            <person name="Dunand C."/>
            <person name="Henrissat B."/>
            <person name="Grigoriev I.V."/>
            <person name="Hibbett D."/>
            <person name="Nagy L.G."/>
            <person name="Martin F.M."/>
        </authorList>
    </citation>
    <scope>NUCLEOTIDE SEQUENCE</scope>
    <source>
        <strain evidence="1">P2</strain>
    </source>
</reference>
<protein>
    <submittedName>
        <fullName evidence="1">Uncharacterized protein</fullName>
    </submittedName>
</protein>
<reference evidence="1" key="1">
    <citation type="submission" date="2019-10" db="EMBL/GenBank/DDBJ databases">
        <authorList>
            <consortium name="DOE Joint Genome Institute"/>
            <person name="Kuo A."/>
            <person name="Miyauchi S."/>
            <person name="Kiss E."/>
            <person name="Drula E."/>
            <person name="Kohler A."/>
            <person name="Sanchez-Garcia M."/>
            <person name="Andreopoulos B."/>
            <person name="Barry K.W."/>
            <person name="Bonito G."/>
            <person name="Buee M."/>
            <person name="Carver A."/>
            <person name="Chen C."/>
            <person name="Cichocki N."/>
            <person name="Clum A."/>
            <person name="Culley D."/>
            <person name="Crous P.W."/>
            <person name="Fauchery L."/>
            <person name="Girlanda M."/>
            <person name="Hayes R."/>
            <person name="Keri Z."/>
            <person name="Labutti K."/>
            <person name="Lipzen A."/>
            <person name="Lombard V."/>
            <person name="Magnuson J."/>
            <person name="Maillard F."/>
            <person name="Morin E."/>
            <person name="Murat C."/>
            <person name="Nolan M."/>
            <person name="Ohm R."/>
            <person name="Pangilinan J."/>
            <person name="Pereira M."/>
            <person name="Perotto S."/>
            <person name="Peter M."/>
            <person name="Riley R."/>
            <person name="Sitrit Y."/>
            <person name="Stielow B."/>
            <person name="Szollosi G."/>
            <person name="Zifcakova L."/>
            <person name="Stursova M."/>
            <person name="Spatafora J.W."/>
            <person name="Tedersoo L."/>
            <person name="Vaario L.-M."/>
            <person name="Yamada A."/>
            <person name="Yan M."/>
            <person name="Wang P."/>
            <person name="Xu J."/>
            <person name="Bruns T."/>
            <person name="Baldrian P."/>
            <person name="Vilgalys R."/>
            <person name="Henrissat B."/>
            <person name="Grigoriev I.V."/>
            <person name="Hibbett D."/>
            <person name="Nagy L.G."/>
            <person name="Martin F.M."/>
        </authorList>
    </citation>
    <scope>NUCLEOTIDE SEQUENCE</scope>
    <source>
        <strain evidence="1">P2</strain>
    </source>
</reference>
<evidence type="ECO:0000313" key="1">
    <source>
        <dbReference type="EMBL" id="KAF9644791.1"/>
    </source>
</evidence>
<organism evidence="1 2">
    <name type="scientific">Thelephora ganbajun</name>
    <name type="common">Ganba fungus</name>
    <dbReference type="NCBI Taxonomy" id="370292"/>
    <lineage>
        <taxon>Eukaryota</taxon>
        <taxon>Fungi</taxon>
        <taxon>Dikarya</taxon>
        <taxon>Basidiomycota</taxon>
        <taxon>Agaricomycotina</taxon>
        <taxon>Agaricomycetes</taxon>
        <taxon>Thelephorales</taxon>
        <taxon>Thelephoraceae</taxon>
        <taxon>Thelephora</taxon>
    </lineage>
</organism>
<accession>A0ACB6Z6L9</accession>
<evidence type="ECO:0000313" key="2">
    <source>
        <dbReference type="Proteomes" id="UP000886501"/>
    </source>
</evidence>
<keyword evidence="2" id="KW-1185">Reference proteome</keyword>
<gene>
    <name evidence="1" type="ORF">BDM02DRAFT_846125</name>
</gene>
<sequence>MVFPSKGRPYSSCGCAPGLQGGESKNVYRSLLRSRINVVGCEGSKPLAAAAGDLCGGMREARKKGHRCVVLHLGKRHSGTESPGQESSPLDDLSCTGTRMSNVVRDDPSPGVRIELASYAPSTADTGPKSLTSRSMRFTQQYDIDHGLVLTMVTKLIPRFGKISALWTHRNTG</sequence>
<comment type="caution">
    <text evidence="1">The sequence shown here is derived from an EMBL/GenBank/DDBJ whole genome shotgun (WGS) entry which is preliminary data.</text>
</comment>
<proteinExistence type="predicted"/>